<proteinExistence type="predicted"/>
<gene>
    <name evidence="1" type="ORF">N177_3210</name>
</gene>
<reference evidence="1 2" key="1">
    <citation type="journal article" date="2014" name="Genome Announc.">
        <title>Draft Genome Sequence of Lutibaculum baratangense Strain AMV1T, Isolated from a Mud Volcano in Andamans, India.</title>
        <authorList>
            <person name="Singh A."/>
            <person name="Sreenivas A."/>
            <person name="Sathyanarayana Reddy G."/>
            <person name="Pinnaka A.K."/>
            <person name="Shivaji S."/>
        </authorList>
    </citation>
    <scope>NUCLEOTIDE SEQUENCE [LARGE SCALE GENOMIC DNA]</scope>
    <source>
        <strain evidence="1 2">AMV1</strain>
    </source>
</reference>
<keyword evidence="2" id="KW-1185">Reference proteome</keyword>
<organism evidence="1 2">
    <name type="scientific">Lutibaculum baratangense AMV1</name>
    <dbReference type="NCBI Taxonomy" id="631454"/>
    <lineage>
        <taxon>Bacteria</taxon>
        <taxon>Pseudomonadati</taxon>
        <taxon>Pseudomonadota</taxon>
        <taxon>Alphaproteobacteria</taxon>
        <taxon>Hyphomicrobiales</taxon>
        <taxon>Tepidamorphaceae</taxon>
        <taxon>Lutibaculum</taxon>
    </lineage>
</organism>
<evidence type="ECO:0000313" key="1">
    <source>
        <dbReference type="EMBL" id="ESR23142.1"/>
    </source>
</evidence>
<dbReference type="EMBL" id="AWXZ01000039">
    <property type="protein sequence ID" value="ESR23142.1"/>
    <property type="molecule type" value="Genomic_DNA"/>
</dbReference>
<accession>V4QTP8</accession>
<dbReference type="Proteomes" id="UP000017819">
    <property type="component" value="Unassembled WGS sequence"/>
</dbReference>
<evidence type="ECO:0000313" key="2">
    <source>
        <dbReference type="Proteomes" id="UP000017819"/>
    </source>
</evidence>
<dbReference type="PATRIC" id="fig|631454.5.peg.3170"/>
<comment type="caution">
    <text evidence="1">The sequence shown here is derived from an EMBL/GenBank/DDBJ whole genome shotgun (WGS) entry which is preliminary data.</text>
</comment>
<sequence length="430" mass="47594">MRGNAETRGQGDVRTLLLAEIDRPRAALMNDPSLLDSREAWLAVREEARRRKEGKEPPEGAPKNVARAIYFDEVEARVRRIRRVDTGFVERIVGFWTNHFAVDLRGGARRGMAGAYEREAIRPHVLGHFDDLLLAATRHPAMLYYLNNITSVGPNSRLGVRRGRGLNENHAREILELHTVGVTGGYTQDDVIALAKILTGWSLGADAKYPERFGRFTFKAPTHEPGPQVLMGTRYPDDGEEQGVAALRDLARQPATARHVATKLARHFVSDAPPPRLVEALTDSFLDSDGDLRSVYATLLHSDEAWDLPPSKLRPPQEFLWATIRAVDFNAPAPFCQRVLNLLGQPLWNPPSPAGFPDDSAEWLAPDALTTRLDIAQAIAGRSRALDPRGVAEEVLGASMSMATSQSISRAETTEQGLALLLMSPEFQRR</sequence>
<dbReference type="Pfam" id="PF08811">
    <property type="entry name" value="DUF1800"/>
    <property type="match status" value="1"/>
</dbReference>
<dbReference type="AlphaFoldDB" id="V4QTP8"/>
<name>V4QTP8_9HYPH</name>
<dbReference type="InterPro" id="IPR014917">
    <property type="entry name" value="DUF1800"/>
</dbReference>
<protein>
    <submittedName>
        <fullName evidence="1">Uncharacterized protein</fullName>
    </submittedName>
</protein>
<dbReference type="eggNOG" id="COG5267">
    <property type="taxonomic scope" value="Bacteria"/>
</dbReference>